<dbReference type="EMBL" id="PPEG02000018">
    <property type="protein sequence ID" value="PWN57924.1"/>
    <property type="molecule type" value="Genomic_DNA"/>
</dbReference>
<proteinExistence type="predicted"/>
<organism evidence="1 2">
    <name type="scientific">Chryseobacterium viscerum</name>
    <dbReference type="NCBI Taxonomy" id="1037377"/>
    <lineage>
        <taxon>Bacteria</taxon>
        <taxon>Pseudomonadati</taxon>
        <taxon>Bacteroidota</taxon>
        <taxon>Flavobacteriia</taxon>
        <taxon>Flavobacteriales</taxon>
        <taxon>Weeksellaceae</taxon>
        <taxon>Chryseobacterium group</taxon>
        <taxon>Chryseobacterium</taxon>
    </lineage>
</organism>
<name>A0A316W9E9_9FLAO</name>
<dbReference type="AlphaFoldDB" id="A0A316W9E9"/>
<evidence type="ECO:0000313" key="2">
    <source>
        <dbReference type="Proteomes" id="UP000236413"/>
    </source>
</evidence>
<comment type="caution">
    <text evidence="1">The sequence shown here is derived from an EMBL/GenBank/DDBJ whole genome shotgun (WGS) entry which is preliminary data.</text>
</comment>
<dbReference type="RefSeq" id="WP_103234912.1">
    <property type="nucleotide sequence ID" value="NZ_PPEG02000018.1"/>
</dbReference>
<dbReference type="Proteomes" id="UP000236413">
    <property type="component" value="Unassembled WGS sequence"/>
</dbReference>
<evidence type="ECO:0000313" key="1">
    <source>
        <dbReference type="EMBL" id="PWN57924.1"/>
    </source>
</evidence>
<gene>
    <name evidence="1" type="ORF">C1634_025465</name>
</gene>
<protein>
    <submittedName>
        <fullName evidence="1">Transposase</fullName>
    </submittedName>
</protein>
<sequence length="112" mass="13579">MEKNDNSAKPDYKRIYKDIINMKFPDKMDLCKVLFEKEILSTLDIIILNKIVFGINDENNESINNKYKVYSRQDIYNILKFQKTEFLNNTQLAKHFKMSRNTITKWKKMYRI</sequence>
<accession>A0A316W9E9</accession>
<reference evidence="1 2" key="1">
    <citation type="submission" date="2018-04" db="EMBL/GenBank/DDBJ databases">
        <title>Chryseobacterium oncorhynchi 701B-08T from rainbow trout, and Chryseobacterium viscerum 687B-08T from diseased fish.</title>
        <authorList>
            <person name="Jeong J.-J."/>
            <person name="Lee Y.J."/>
            <person name="Pathiraja D."/>
            <person name="Park B."/>
            <person name="Choi I.-G."/>
            <person name="Kim K.D."/>
        </authorList>
    </citation>
    <scope>NUCLEOTIDE SEQUENCE [LARGE SCALE GENOMIC DNA]</scope>
    <source>
        <strain evidence="1 2">687B-08</strain>
    </source>
</reference>